<dbReference type="PANTHER" id="PTHR38479">
    <property type="entry name" value="LMO0824 PROTEIN"/>
    <property type="match status" value="1"/>
</dbReference>
<evidence type="ECO:0000313" key="2">
    <source>
        <dbReference type="Proteomes" id="UP001500711"/>
    </source>
</evidence>
<organism evidence="1 2">
    <name type="scientific">Lentzea roselyniae</name>
    <dbReference type="NCBI Taxonomy" id="531940"/>
    <lineage>
        <taxon>Bacteria</taxon>
        <taxon>Bacillati</taxon>
        <taxon>Actinomycetota</taxon>
        <taxon>Actinomycetes</taxon>
        <taxon>Pseudonocardiales</taxon>
        <taxon>Pseudonocardiaceae</taxon>
        <taxon>Lentzea</taxon>
    </lineage>
</organism>
<protein>
    <recommendedName>
        <fullName evidence="3">Winged helix DNA-binding domain-containing protein</fullName>
    </recommendedName>
</protein>
<sequence length="473" mass="52590">MTAAAARLSPRVLNRALLSRQYLLRRHDLPERDGVEHLVGMHSQIPVGPYVALWSRLGNYRPEPLSTMVSERELVRTALMRSTIHLVTAEDCLTLRPLVQPVLDRDLHQNSAHSAAVRGLDLDAVVERGLALLDERPRTPSELGKALHEHWPDRKPETLAYAVRNLAALVQIPPRGTWNGTGRAVHASARTWLGRPIDPAPSMERLILRYLAAFGPASVQDVQAWCGLTRLGEVVDRMRPQLRAYLDENGKELFDVPEAELPDPGVPAPPRYLPEYDNVFLSHARRDRIIPEGLSFAEWCRKHGLLMTVRGGVLRGNLLIGGLLQGIWRVDKAKRAYTLVAGPFTDVSERTVKCWRRKASPCWGSRSRRGSRSTFRCYPCRTSGSADTQAMVTSTATSSRMRGPVVLRCRWRPSRTSVTATAAVHTAGTVASPQPRRAATCSSSKEHAADASAVRFHARFVRSGCSPRSCFIR</sequence>
<reference evidence="2" key="1">
    <citation type="journal article" date="2019" name="Int. J. Syst. Evol. Microbiol.">
        <title>The Global Catalogue of Microorganisms (GCM) 10K type strain sequencing project: providing services to taxonomists for standard genome sequencing and annotation.</title>
        <authorList>
            <consortium name="The Broad Institute Genomics Platform"/>
            <consortium name="The Broad Institute Genome Sequencing Center for Infectious Disease"/>
            <person name="Wu L."/>
            <person name="Ma J."/>
        </authorList>
    </citation>
    <scope>NUCLEOTIDE SEQUENCE [LARGE SCALE GENOMIC DNA]</scope>
    <source>
        <strain evidence="2">JCM 17494</strain>
    </source>
</reference>
<dbReference type="Pfam" id="PF06224">
    <property type="entry name" value="AlkZ-like"/>
    <property type="match status" value="1"/>
</dbReference>
<proteinExistence type="predicted"/>
<evidence type="ECO:0000313" key="1">
    <source>
        <dbReference type="EMBL" id="GAA3626059.1"/>
    </source>
</evidence>
<dbReference type="PANTHER" id="PTHR38479:SF2">
    <property type="entry name" value="WINGED HELIX DNA-BINDING DOMAIN-CONTAINING PROTEIN"/>
    <property type="match status" value="1"/>
</dbReference>
<name>A0ABP7A6Z5_9PSEU</name>
<keyword evidence="2" id="KW-1185">Reference proteome</keyword>
<dbReference type="EMBL" id="BAABBE010000002">
    <property type="protein sequence ID" value="GAA3626059.1"/>
    <property type="molecule type" value="Genomic_DNA"/>
</dbReference>
<dbReference type="InterPro" id="IPR009351">
    <property type="entry name" value="AlkZ-like"/>
</dbReference>
<gene>
    <name evidence="1" type="ORF">GCM10022267_10390</name>
</gene>
<accession>A0ABP7A6Z5</accession>
<dbReference type="Proteomes" id="UP001500711">
    <property type="component" value="Unassembled WGS sequence"/>
</dbReference>
<comment type="caution">
    <text evidence="1">The sequence shown here is derived from an EMBL/GenBank/DDBJ whole genome shotgun (WGS) entry which is preliminary data.</text>
</comment>
<evidence type="ECO:0008006" key="3">
    <source>
        <dbReference type="Google" id="ProtNLM"/>
    </source>
</evidence>